<dbReference type="AlphaFoldDB" id="A0A1F7WDX3"/>
<protein>
    <submittedName>
        <fullName evidence="2">Uncharacterized protein</fullName>
    </submittedName>
</protein>
<name>A0A1F7WDX3_9BACT</name>
<keyword evidence="1" id="KW-0175">Coiled coil</keyword>
<evidence type="ECO:0000313" key="3">
    <source>
        <dbReference type="Proteomes" id="UP000176988"/>
    </source>
</evidence>
<feature type="coiled-coil region" evidence="1">
    <location>
        <begin position="182"/>
        <end position="211"/>
    </location>
</feature>
<dbReference type="Proteomes" id="UP000176988">
    <property type="component" value="Unassembled WGS sequence"/>
</dbReference>
<accession>A0A1F7WDX3</accession>
<comment type="caution">
    <text evidence="2">The sequence shown here is derived from an EMBL/GenBank/DDBJ whole genome shotgun (WGS) entry which is preliminary data.</text>
</comment>
<proteinExistence type="predicted"/>
<evidence type="ECO:0000313" key="2">
    <source>
        <dbReference type="EMBL" id="OGM01014.1"/>
    </source>
</evidence>
<dbReference type="STRING" id="1802424.A2480_03250"/>
<sequence length="473" mass="53725">MESFFSQEHFRSLPKESLQEVYENKRVELPFIPKDLAFFVDTTHGNLQLRVLPYHHRSADLGISLPIVERGKRENRVYCQVDVKGGGFLFPKSFESKKDGIVMGQLDDAEEVYFMPDSKETPWSYDFLGLMDERLAMRVTEVIEMLAETGMRTEALAGVYRTDRVVINGQDVSIDDLKEKVVDQLQQAISAANSDHEKSELEGKIEDLKENFDPVIVIRLMRSVLRIRDMKEVMGDIGQEGVVQMISEACKNLNIEAKALGHSDRFDASTPEGREKWVKFVCFWYGKNAGIMHREGVVHQFLHMGNLTLAGEVVDMDSVGQLLTHKKFRGRPENKEKWIKRGDRNGDGTPFSERSFFRSTDDGCVFISPEVGLHQQPDERFGLPKALLKDLRDSCFSIHLMCKNILTKLPGMNVSELRQKLADDFVRGYKDGLDGSEPFDKIGITGDRLISVCTEISESVIARGEYYAPIPID</sequence>
<reference evidence="2 3" key="1">
    <citation type="journal article" date="2016" name="Nat. Commun.">
        <title>Thousands of microbial genomes shed light on interconnected biogeochemical processes in an aquifer system.</title>
        <authorList>
            <person name="Anantharaman K."/>
            <person name="Brown C.T."/>
            <person name="Hug L.A."/>
            <person name="Sharon I."/>
            <person name="Castelle C.J."/>
            <person name="Probst A.J."/>
            <person name="Thomas B.C."/>
            <person name="Singh A."/>
            <person name="Wilkins M.J."/>
            <person name="Karaoz U."/>
            <person name="Brodie E.L."/>
            <person name="Williams K.H."/>
            <person name="Hubbard S.S."/>
            <person name="Banfield J.F."/>
        </authorList>
    </citation>
    <scope>NUCLEOTIDE SEQUENCE [LARGE SCALE GENOMIC DNA]</scope>
</reference>
<evidence type="ECO:0000256" key="1">
    <source>
        <dbReference type="SAM" id="Coils"/>
    </source>
</evidence>
<dbReference type="EMBL" id="MGFG01000020">
    <property type="protein sequence ID" value="OGM01014.1"/>
    <property type="molecule type" value="Genomic_DNA"/>
</dbReference>
<organism evidence="2 3">
    <name type="scientific">Candidatus Uhrbacteria bacterium RIFOXYC2_FULL_47_19</name>
    <dbReference type="NCBI Taxonomy" id="1802424"/>
    <lineage>
        <taxon>Bacteria</taxon>
        <taxon>Candidatus Uhriibacteriota</taxon>
    </lineage>
</organism>
<gene>
    <name evidence="2" type="ORF">A2480_03250</name>
</gene>